<reference evidence="2" key="1">
    <citation type="submission" date="2011-05" db="EMBL/GenBank/DDBJ databases">
        <authorList>
            <person name="Richards S.R."/>
            <person name="Qu J."/>
            <person name="Jiang H."/>
            <person name="Jhangiani S.N."/>
            <person name="Agravi P."/>
            <person name="Goodspeed R."/>
            <person name="Gross S."/>
            <person name="Mandapat C."/>
            <person name="Jackson L."/>
            <person name="Mathew T."/>
            <person name="Pu L."/>
            <person name="Thornton R."/>
            <person name="Saada N."/>
            <person name="Wilczek-Boney K.B."/>
            <person name="Lee S."/>
            <person name="Kovar C."/>
            <person name="Wu Y."/>
            <person name="Scherer S.E."/>
            <person name="Worley K.C."/>
            <person name="Muzny D.M."/>
            <person name="Gibbs R."/>
        </authorList>
    </citation>
    <scope>NUCLEOTIDE SEQUENCE</scope>
    <source>
        <strain evidence="2">Brora</strain>
    </source>
</reference>
<keyword evidence="2" id="KW-1185">Reference proteome</keyword>
<organism evidence="1 2">
    <name type="scientific">Strigamia maritima</name>
    <name type="common">European centipede</name>
    <name type="synonym">Geophilus maritimus</name>
    <dbReference type="NCBI Taxonomy" id="126957"/>
    <lineage>
        <taxon>Eukaryota</taxon>
        <taxon>Metazoa</taxon>
        <taxon>Ecdysozoa</taxon>
        <taxon>Arthropoda</taxon>
        <taxon>Myriapoda</taxon>
        <taxon>Chilopoda</taxon>
        <taxon>Pleurostigmophora</taxon>
        <taxon>Geophilomorpha</taxon>
        <taxon>Linotaeniidae</taxon>
        <taxon>Strigamia</taxon>
    </lineage>
</organism>
<dbReference type="Proteomes" id="UP000014500">
    <property type="component" value="Unassembled WGS sequence"/>
</dbReference>
<dbReference type="HOGENOM" id="CLU_1637543_0_0_1"/>
<dbReference type="PhylomeDB" id="T1J0K4"/>
<accession>T1J0K4</accession>
<name>T1J0K4_STRMM</name>
<dbReference type="EnsemblMetazoa" id="SMAR007055-RA">
    <property type="protein sequence ID" value="SMAR007055-PA"/>
    <property type="gene ID" value="SMAR007055"/>
</dbReference>
<protein>
    <submittedName>
        <fullName evidence="1">Uncharacterized protein</fullName>
    </submittedName>
</protein>
<dbReference type="EMBL" id="JH431735">
    <property type="status" value="NOT_ANNOTATED_CDS"/>
    <property type="molecule type" value="Genomic_DNA"/>
</dbReference>
<dbReference type="AlphaFoldDB" id="T1J0K4"/>
<proteinExistence type="predicted"/>
<reference evidence="1" key="2">
    <citation type="submission" date="2015-02" db="UniProtKB">
        <authorList>
            <consortium name="EnsemblMetazoa"/>
        </authorList>
    </citation>
    <scope>IDENTIFICATION</scope>
</reference>
<evidence type="ECO:0000313" key="2">
    <source>
        <dbReference type="Proteomes" id="UP000014500"/>
    </source>
</evidence>
<evidence type="ECO:0000313" key="1">
    <source>
        <dbReference type="EnsemblMetazoa" id="SMAR007055-PA"/>
    </source>
</evidence>
<sequence>MANRQQDRCIPHVQEVFGGSLYRPPTEANKHRTDNSANLLAAERELKHIEKRMSMKKTIRKQISRQLAQAFVENPDLTRDEGRRLDCNRNDRHTHNLTLTKCKMLAKMDANVLDLLRRAEEVAPTLDQATGKGNVATAPCDVIKSGDAKKPSLWKRFWSSKR</sequence>